<gene>
    <name evidence="6" type="ORF">IBL26_21215</name>
</gene>
<dbReference type="InterPro" id="IPR036388">
    <property type="entry name" value="WH-like_DNA-bd_sf"/>
</dbReference>
<dbReference type="Pfam" id="PF00126">
    <property type="entry name" value="HTH_1"/>
    <property type="match status" value="1"/>
</dbReference>
<reference evidence="6 7" key="1">
    <citation type="journal article" date="2013" name="Int. J. Syst. Evol. Microbiol.">
        <title>Roseomonas aerophila sp. nov., isolated from air.</title>
        <authorList>
            <person name="Kim S.J."/>
            <person name="Weon H.Y."/>
            <person name="Ahn J.H."/>
            <person name="Hong S.B."/>
            <person name="Seok S.J."/>
            <person name="Whang K.S."/>
            <person name="Kwon S.W."/>
        </authorList>
    </citation>
    <scope>NUCLEOTIDE SEQUENCE [LARGE SCALE GENOMIC DNA]</scope>
    <source>
        <strain evidence="6 7">NBRC 108923</strain>
    </source>
</reference>
<keyword evidence="2" id="KW-0805">Transcription regulation</keyword>
<dbReference type="PANTHER" id="PTHR30537">
    <property type="entry name" value="HTH-TYPE TRANSCRIPTIONAL REGULATOR"/>
    <property type="match status" value="1"/>
</dbReference>
<dbReference type="InterPro" id="IPR000847">
    <property type="entry name" value="LysR_HTH_N"/>
</dbReference>
<proteinExistence type="inferred from homology"/>
<dbReference type="InterPro" id="IPR005119">
    <property type="entry name" value="LysR_subst-bd"/>
</dbReference>
<evidence type="ECO:0000256" key="1">
    <source>
        <dbReference type="ARBA" id="ARBA00009437"/>
    </source>
</evidence>
<dbReference type="Pfam" id="PF03466">
    <property type="entry name" value="LysR_substrate"/>
    <property type="match status" value="1"/>
</dbReference>
<dbReference type="InterPro" id="IPR058163">
    <property type="entry name" value="LysR-type_TF_proteobact-type"/>
</dbReference>
<dbReference type="Gene3D" id="3.40.190.290">
    <property type="match status" value="1"/>
</dbReference>
<dbReference type="SUPFAM" id="SSF53850">
    <property type="entry name" value="Periplasmic binding protein-like II"/>
    <property type="match status" value="1"/>
</dbReference>
<name>A0ABR7RTA7_9PROT</name>
<organism evidence="6 7">
    <name type="scientific">Teichococcus aerophilus</name>
    <dbReference type="NCBI Taxonomy" id="1224513"/>
    <lineage>
        <taxon>Bacteria</taxon>
        <taxon>Pseudomonadati</taxon>
        <taxon>Pseudomonadota</taxon>
        <taxon>Alphaproteobacteria</taxon>
        <taxon>Acetobacterales</taxon>
        <taxon>Roseomonadaceae</taxon>
        <taxon>Roseomonas</taxon>
    </lineage>
</organism>
<dbReference type="EMBL" id="JACTVA010000053">
    <property type="protein sequence ID" value="MBC9209380.1"/>
    <property type="molecule type" value="Genomic_DNA"/>
</dbReference>
<evidence type="ECO:0000256" key="4">
    <source>
        <dbReference type="ARBA" id="ARBA00023163"/>
    </source>
</evidence>
<evidence type="ECO:0000259" key="5">
    <source>
        <dbReference type="PROSITE" id="PS50931"/>
    </source>
</evidence>
<keyword evidence="7" id="KW-1185">Reference proteome</keyword>
<accession>A0ABR7RTA7</accession>
<dbReference type="PANTHER" id="PTHR30537:SF5">
    <property type="entry name" value="HTH-TYPE TRANSCRIPTIONAL ACTIVATOR TTDR-RELATED"/>
    <property type="match status" value="1"/>
</dbReference>
<evidence type="ECO:0000256" key="3">
    <source>
        <dbReference type="ARBA" id="ARBA00023125"/>
    </source>
</evidence>
<evidence type="ECO:0000256" key="2">
    <source>
        <dbReference type="ARBA" id="ARBA00023015"/>
    </source>
</evidence>
<keyword evidence="4" id="KW-0804">Transcription</keyword>
<feature type="domain" description="HTH lysR-type" evidence="5">
    <location>
        <begin position="1"/>
        <end position="59"/>
    </location>
</feature>
<comment type="caution">
    <text evidence="6">The sequence shown here is derived from an EMBL/GenBank/DDBJ whole genome shotgun (WGS) entry which is preliminary data.</text>
</comment>
<evidence type="ECO:0000313" key="7">
    <source>
        <dbReference type="Proteomes" id="UP000626026"/>
    </source>
</evidence>
<sequence length="304" mass="33031">MDRLTSMAVFVKAADTGSFAATATALRMSPQMVGKHVRFLEDRLGSRLLTRTTRRQSLTEFGRAYCERCRSVLAEAAAADALAQDLRAAPRGRLRVNAPVTFGAHCLAPMLARYLTAHPAVEVELSLSDRMVDLVEEGFEAVIRLGALRDSTLAARPLAPYRLLACAAPAYLAAHGTPATPQDLRGHECLGFSEWRSPVAREWRFSRDGVEHAVAIGGRFQANDSKALLNAALAGFGIILGAEAMLRAPLQQGLLVPLLPGYTPPARPMHLLFPADRRPTAKLRSFIDWVASEFGPESAFTNRS</sequence>
<comment type="similarity">
    <text evidence="1">Belongs to the LysR transcriptional regulatory family.</text>
</comment>
<dbReference type="SUPFAM" id="SSF46785">
    <property type="entry name" value="Winged helix' DNA-binding domain"/>
    <property type="match status" value="1"/>
</dbReference>
<dbReference type="InterPro" id="IPR036390">
    <property type="entry name" value="WH_DNA-bd_sf"/>
</dbReference>
<dbReference type="PROSITE" id="PS50931">
    <property type="entry name" value="HTH_LYSR"/>
    <property type="match status" value="1"/>
</dbReference>
<dbReference type="Gene3D" id="1.10.10.10">
    <property type="entry name" value="Winged helix-like DNA-binding domain superfamily/Winged helix DNA-binding domain"/>
    <property type="match status" value="1"/>
</dbReference>
<keyword evidence="3" id="KW-0238">DNA-binding</keyword>
<evidence type="ECO:0000313" key="6">
    <source>
        <dbReference type="EMBL" id="MBC9209380.1"/>
    </source>
</evidence>
<dbReference type="RefSeq" id="WP_187786512.1">
    <property type="nucleotide sequence ID" value="NZ_JACTVA010000053.1"/>
</dbReference>
<dbReference type="Proteomes" id="UP000626026">
    <property type="component" value="Unassembled WGS sequence"/>
</dbReference>
<protein>
    <submittedName>
        <fullName evidence="6">LysR family transcriptional regulator</fullName>
    </submittedName>
</protein>